<comment type="caution">
    <text evidence="2">The sequence shown here is derived from an EMBL/GenBank/DDBJ whole genome shotgun (WGS) entry which is preliminary data.</text>
</comment>
<evidence type="ECO:0000313" key="3">
    <source>
        <dbReference type="Proteomes" id="UP001498398"/>
    </source>
</evidence>
<name>A0ABR1JI24_9AGAR</name>
<sequence length="103" mass="11429">MIAIDRRLEERRSQFLAGSAPKVLTPFSVWAEEYEPSQDPAGQTSQSKGLIGIRSQDRAESSSEGQAGSIPRGVTMQENHESLKRKCNSELLPEEGNAKRQRT</sequence>
<feature type="compositionally biased region" description="Basic and acidic residues" evidence="1">
    <location>
        <begin position="78"/>
        <end position="88"/>
    </location>
</feature>
<feature type="region of interest" description="Disordered" evidence="1">
    <location>
        <begin position="34"/>
        <end position="103"/>
    </location>
</feature>
<evidence type="ECO:0000313" key="2">
    <source>
        <dbReference type="EMBL" id="KAK7461521.1"/>
    </source>
</evidence>
<dbReference type="Proteomes" id="UP001498398">
    <property type="component" value="Unassembled WGS sequence"/>
</dbReference>
<evidence type="ECO:0000256" key="1">
    <source>
        <dbReference type="SAM" id="MobiDB-lite"/>
    </source>
</evidence>
<reference evidence="2 3" key="1">
    <citation type="submission" date="2024-01" db="EMBL/GenBank/DDBJ databases">
        <title>A draft genome for the cacao thread blight pathogen Marasmiellus scandens.</title>
        <authorList>
            <person name="Baruah I.K."/>
            <person name="Leung J."/>
            <person name="Bukari Y."/>
            <person name="Amoako-Attah I."/>
            <person name="Meinhardt L.W."/>
            <person name="Bailey B.A."/>
            <person name="Cohen S.P."/>
        </authorList>
    </citation>
    <scope>NUCLEOTIDE SEQUENCE [LARGE SCALE GENOMIC DNA]</scope>
    <source>
        <strain evidence="2 3">GH-19</strain>
    </source>
</reference>
<accession>A0ABR1JI24</accession>
<gene>
    <name evidence="2" type="ORF">VKT23_008695</name>
</gene>
<keyword evidence="3" id="KW-1185">Reference proteome</keyword>
<proteinExistence type="predicted"/>
<organism evidence="2 3">
    <name type="scientific">Marasmiellus scandens</name>
    <dbReference type="NCBI Taxonomy" id="2682957"/>
    <lineage>
        <taxon>Eukaryota</taxon>
        <taxon>Fungi</taxon>
        <taxon>Dikarya</taxon>
        <taxon>Basidiomycota</taxon>
        <taxon>Agaricomycotina</taxon>
        <taxon>Agaricomycetes</taxon>
        <taxon>Agaricomycetidae</taxon>
        <taxon>Agaricales</taxon>
        <taxon>Marasmiineae</taxon>
        <taxon>Omphalotaceae</taxon>
        <taxon>Marasmiellus</taxon>
    </lineage>
</organism>
<dbReference type="EMBL" id="JBANRG010000013">
    <property type="protein sequence ID" value="KAK7461521.1"/>
    <property type="molecule type" value="Genomic_DNA"/>
</dbReference>
<protein>
    <submittedName>
        <fullName evidence="2">Uncharacterized protein</fullName>
    </submittedName>
</protein>